<dbReference type="EMBL" id="JBBPFD010000001">
    <property type="protein sequence ID" value="KAK7945039.1"/>
    <property type="molecule type" value="Genomic_DNA"/>
</dbReference>
<feature type="disulfide bond" evidence="21">
    <location>
        <begin position="102"/>
        <end position="114"/>
    </location>
</feature>
<keyword evidence="5" id="KW-0964">Secreted</keyword>
<dbReference type="InterPro" id="IPR001862">
    <property type="entry name" value="MAC_perforin"/>
</dbReference>
<dbReference type="Gene3D" id="2.20.100.10">
    <property type="entry name" value="Thrombospondin type-1 (TSP1) repeat"/>
    <property type="match status" value="2"/>
</dbReference>
<dbReference type="PROSITE" id="PS01209">
    <property type="entry name" value="LDLRA_1"/>
    <property type="match status" value="1"/>
</dbReference>
<dbReference type="PRINTS" id="PR00764">
    <property type="entry name" value="COMPLEMENTC9"/>
</dbReference>
<dbReference type="Pfam" id="PF01823">
    <property type="entry name" value="MACPF"/>
    <property type="match status" value="1"/>
</dbReference>
<evidence type="ECO:0000256" key="15">
    <source>
        <dbReference type="ARBA" id="ARBA00023058"/>
    </source>
</evidence>
<dbReference type="InterPro" id="IPR020863">
    <property type="entry name" value="MACPF_CS"/>
</dbReference>
<evidence type="ECO:0000256" key="3">
    <source>
        <dbReference type="ARBA" id="ARBA00009214"/>
    </source>
</evidence>
<evidence type="ECO:0000256" key="4">
    <source>
        <dbReference type="ARBA" id="ARBA00022452"/>
    </source>
</evidence>
<evidence type="ECO:0000256" key="13">
    <source>
        <dbReference type="ARBA" id="ARBA00022859"/>
    </source>
</evidence>
<dbReference type="Proteomes" id="UP001460270">
    <property type="component" value="Unassembled WGS sequence"/>
</dbReference>
<dbReference type="SMART" id="SM00457">
    <property type="entry name" value="MACPF"/>
    <property type="match status" value="1"/>
</dbReference>
<keyword evidence="7" id="KW-1052">Target cell membrane</keyword>
<sequence>MRLLFISLTRAICILLFVFNVFNAEWTRDNRRARHADIPSSINCKLGRWSSWSPCNSCTDKRFRARHLEKPSQYGGSECHETLWDKQRCPDSAELCMVIDYCEEKFTCNSTGRCIDQSLRCNDERDCGDDSDEDDCVETHPREDYCSSLLSIPGAKSGIQGYNILTGEFVDPILDPHFLENLLSYNAEEKNYRKPYNYHTYQFVGEATSEGTHEYYEDVASLLKARKTFNSANFGVSVGVYYVEVGLSASVEAQFLNNLTQYKSQELGFVRLFSKIQTALFKMRSSDLVLHEDMLLDLMALPEVYNYGMYSRFIHTYGTHFVTEGAMGGTLENVVVINKTNTHQSILNSKEIGGCLGASIGIAAPIKGAGELGLKADGKTCEKDVAVDRGRTAHKVDIKNQLSLVKGGITVSAAGVMVIKDPETYRKWGATLKYHPVLIDYEIMPIFELVRRSTSADHVGQRLANLQRGFDEYLQEFDPCRCSPCFHNGLPILSGTSCTCQCRLGYEGEACEKTERTDRRTDGAWSCWGSWTACTSGRKTRSRTCNNPPPSQGGVTCLGSSSRAKCVKVVVMLYKLHKSLIKVLLLYFYYSKHLKLLP</sequence>
<dbReference type="InterPro" id="IPR002172">
    <property type="entry name" value="LDrepeatLR_classA_rpt"/>
</dbReference>
<comment type="caution">
    <text evidence="21">Lacks conserved residue(s) required for the propagation of feature annotation.</text>
</comment>
<dbReference type="InterPro" id="IPR020864">
    <property type="entry name" value="MACPF"/>
</dbReference>
<evidence type="ECO:0000256" key="21">
    <source>
        <dbReference type="PROSITE-ProRule" id="PRU00124"/>
    </source>
</evidence>
<evidence type="ECO:0000256" key="5">
    <source>
        <dbReference type="ARBA" id="ARBA00022525"/>
    </source>
</evidence>
<keyword evidence="18" id="KW-0179">Complement alternate pathway</keyword>
<dbReference type="SUPFAM" id="SSF57424">
    <property type="entry name" value="LDL receptor-like module"/>
    <property type="match status" value="1"/>
</dbReference>
<keyword evidence="20" id="KW-1053">Target membrane</keyword>
<dbReference type="GO" id="GO:0005579">
    <property type="term" value="C:membrane attack complex"/>
    <property type="evidence" value="ECO:0007669"/>
    <property type="project" value="UniProtKB-KW"/>
</dbReference>
<gene>
    <name evidence="23" type="ORF">WMY93_000767</name>
</gene>
<evidence type="ECO:0000256" key="6">
    <source>
        <dbReference type="ARBA" id="ARBA00022536"/>
    </source>
</evidence>
<proteinExistence type="inferred from homology"/>
<evidence type="ECO:0000256" key="1">
    <source>
        <dbReference type="ARBA" id="ARBA00004276"/>
    </source>
</evidence>
<dbReference type="Pfam" id="PF00057">
    <property type="entry name" value="Ldl_recept_a"/>
    <property type="match status" value="1"/>
</dbReference>
<evidence type="ECO:0000256" key="2">
    <source>
        <dbReference type="ARBA" id="ARBA00004613"/>
    </source>
</evidence>
<keyword evidence="13" id="KW-0391">Immunity</keyword>
<evidence type="ECO:0000256" key="12">
    <source>
        <dbReference type="ARBA" id="ARBA00022852"/>
    </source>
</evidence>
<evidence type="ECO:0000256" key="20">
    <source>
        <dbReference type="ARBA" id="ARBA00023298"/>
    </source>
</evidence>
<dbReference type="PROSITE" id="PS50068">
    <property type="entry name" value="LDLRA_2"/>
    <property type="match status" value="1"/>
</dbReference>
<evidence type="ECO:0000256" key="7">
    <source>
        <dbReference type="ARBA" id="ARBA00022537"/>
    </source>
</evidence>
<dbReference type="InterPro" id="IPR000884">
    <property type="entry name" value="TSP1_rpt"/>
</dbReference>
<comment type="caution">
    <text evidence="23">The sequence shown here is derived from an EMBL/GenBank/DDBJ whole genome shotgun (WGS) entry which is preliminary data.</text>
</comment>
<protein>
    <recommendedName>
        <fullName evidence="22">MACPF domain-containing protein</fullName>
    </recommendedName>
</protein>
<name>A0AAW0Q074_9GOBI</name>
<dbReference type="GO" id="GO:0044218">
    <property type="term" value="C:other organism cell membrane"/>
    <property type="evidence" value="ECO:0007669"/>
    <property type="project" value="UniProtKB-KW"/>
</dbReference>
<keyword evidence="15" id="KW-0473">Membrane attack complex</keyword>
<keyword evidence="8" id="KW-0399">Innate immunity</keyword>
<dbReference type="InterPro" id="IPR036383">
    <property type="entry name" value="TSP1_rpt_sf"/>
</dbReference>
<keyword evidence="11" id="KW-0677">Repeat</keyword>
<keyword evidence="24" id="KW-1185">Reference proteome</keyword>
<dbReference type="InterPro" id="IPR000742">
    <property type="entry name" value="EGF"/>
</dbReference>
<dbReference type="SMART" id="SM00192">
    <property type="entry name" value="LDLa"/>
    <property type="match status" value="1"/>
</dbReference>
<keyword evidence="12" id="KW-0204">Cytolysis</keyword>
<dbReference type="GO" id="GO:0005576">
    <property type="term" value="C:extracellular region"/>
    <property type="evidence" value="ECO:0007669"/>
    <property type="project" value="UniProtKB-SubCell"/>
</dbReference>
<evidence type="ECO:0000256" key="9">
    <source>
        <dbReference type="ARBA" id="ARBA00022692"/>
    </source>
</evidence>
<evidence type="ECO:0000313" key="24">
    <source>
        <dbReference type="Proteomes" id="UP001460270"/>
    </source>
</evidence>
<comment type="similarity">
    <text evidence="3">Belongs to the complement C6/C7/C8/C9 family.</text>
</comment>
<keyword evidence="10" id="KW-0732">Signal</keyword>
<dbReference type="InterPro" id="IPR048831">
    <property type="entry name" value="C8A_B_C6_EGF-like"/>
</dbReference>
<dbReference type="GO" id="GO:0031640">
    <property type="term" value="P:killing of cells of another organism"/>
    <property type="evidence" value="ECO:0007669"/>
    <property type="project" value="UniProtKB-KW"/>
</dbReference>
<dbReference type="PROSITE" id="PS51412">
    <property type="entry name" value="MACPF_2"/>
    <property type="match status" value="1"/>
</dbReference>
<feature type="disulfide bond" evidence="21">
    <location>
        <begin position="121"/>
        <end position="136"/>
    </location>
</feature>
<dbReference type="PROSITE" id="PS50092">
    <property type="entry name" value="TSP1"/>
    <property type="match status" value="2"/>
</dbReference>
<keyword evidence="4" id="KW-1134">Transmembrane beta strand</keyword>
<evidence type="ECO:0000256" key="10">
    <source>
        <dbReference type="ARBA" id="ARBA00022729"/>
    </source>
</evidence>
<dbReference type="PROSITE" id="PS01186">
    <property type="entry name" value="EGF_2"/>
    <property type="match status" value="1"/>
</dbReference>
<comment type="subcellular location">
    <subcellularLocation>
        <location evidence="2">Secreted</location>
    </subcellularLocation>
    <subcellularLocation>
        <location evidence="1">Target cell membrane</location>
        <topology evidence="1">Multi-pass membrane protein</topology>
    </subcellularLocation>
</comment>
<keyword evidence="16" id="KW-0472">Membrane</keyword>
<dbReference type="PANTHER" id="PTHR45742">
    <property type="entry name" value="COMPLEMENT COMPONENT C6"/>
    <property type="match status" value="1"/>
</dbReference>
<evidence type="ECO:0000256" key="19">
    <source>
        <dbReference type="ARBA" id="ARBA00023180"/>
    </source>
</evidence>
<dbReference type="InterPro" id="IPR023415">
    <property type="entry name" value="LDLR_class-A_CS"/>
</dbReference>
<organism evidence="23 24">
    <name type="scientific">Mugilogobius chulae</name>
    <name type="common">yellowstripe goby</name>
    <dbReference type="NCBI Taxonomy" id="88201"/>
    <lineage>
        <taxon>Eukaryota</taxon>
        <taxon>Metazoa</taxon>
        <taxon>Chordata</taxon>
        <taxon>Craniata</taxon>
        <taxon>Vertebrata</taxon>
        <taxon>Euteleostomi</taxon>
        <taxon>Actinopterygii</taxon>
        <taxon>Neopterygii</taxon>
        <taxon>Teleostei</taxon>
        <taxon>Neoteleostei</taxon>
        <taxon>Acanthomorphata</taxon>
        <taxon>Gobiaria</taxon>
        <taxon>Gobiiformes</taxon>
        <taxon>Gobioidei</taxon>
        <taxon>Gobiidae</taxon>
        <taxon>Gobionellinae</taxon>
        <taxon>Mugilogobius</taxon>
    </lineage>
</organism>
<evidence type="ECO:0000256" key="11">
    <source>
        <dbReference type="ARBA" id="ARBA00022737"/>
    </source>
</evidence>
<dbReference type="InterPro" id="IPR036055">
    <property type="entry name" value="LDL_receptor-like_sf"/>
</dbReference>
<keyword evidence="19" id="KW-0325">Glycoprotein</keyword>
<evidence type="ECO:0000256" key="16">
    <source>
        <dbReference type="ARBA" id="ARBA00023136"/>
    </source>
</evidence>
<evidence type="ECO:0000256" key="17">
    <source>
        <dbReference type="ARBA" id="ARBA00023157"/>
    </source>
</evidence>
<dbReference type="GO" id="GO:0006958">
    <property type="term" value="P:complement activation, classical pathway"/>
    <property type="evidence" value="ECO:0007669"/>
    <property type="project" value="UniProtKB-KW"/>
</dbReference>
<accession>A0AAW0Q074</accession>
<evidence type="ECO:0000313" key="23">
    <source>
        <dbReference type="EMBL" id="KAK7945039.1"/>
    </source>
</evidence>
<feature type="domain" description="MACPF" evidence="22">
    <location>
        <begin position="142"/>
        <end position="481"/>
    </location>
</feature>
<dbReference type="PROSITE" id="PS00022">
    <property type="entry name" value="EGF_1"/>
    <property type="match status" value="1"/>
</dbReference>
<reference evidence="24" key="1">
    <citation type="submission" date="2024-04" db="EMBL/GenBank/DDBJ databases">
        <title>Salinicola lusitanus LLJ914,a marine bacterium isolated from the Okinawa Trough.</title>
        <authorList>
            <person name="Li J."/>
        </authorList>
    </citation>
    <scope>NUCLEOTIDE SEQUENCE [LARGE SCALE GENOMIC DNA]</scope>
</reference>
<dbReference type="Pfam" id="PF21195">
    <property type="entry name" value="EGF_C8A_B_C6"/>
    <property type="match status" value="1"/>
</dbReference>
<evidence type="ECO:0000259" key="22">
    <source>
        <dbReference type="PROSITE" id="PS51412"/>
    </source>
</evidence>
<dbReference type="PROSITE" id="PS00279">
    <property type="entry name" value="MACPF_1"/>
    <property type="match status" value="1"/>
</dbReference>
<evidence type="ECO:0000256" key="18">
    <source>
        <dbReference type="ARBA" id="ARBA00023162"/>
    </source>
</evidence>
<evidence type="ECO:0000256" key="14">
    <source>
        <dbReference type="ARBA" id="ARBA00022875"/>
    </source>
</evidence>
<keyword evidence="6" id="KW-0245">EGF-like domain</keyword>
<dbReference type="Gene3D" id="4.10.400.10">
    <property type="entry name" value="Low-density Lipoprotein Receptor"/>
    <property type="match status" value="1"/>
</dbReference>
<keyword evidence="9" id="KW-0812">Transmembrane</keyword>
<dbReference type="GO" id="GO:0006957">
    <property type="term" value="P:complement activation, alternative pathway"/>
    <property type="evidence" value="ECO:0007669"/>
    <property type="project" value="UniProtKB-KW"/>
</dbReference>
<evidence type="ECO:0000256" key="8">
    <source>
        <dbReference type="ARBA" id="ARBA00022588"/>
    </source>
</evidence>
<keyword evidence="17 21" id="KW-1015">Disulfide bond</keyword>
<dbReference type="AlphaFoldDB" id="A0AAW0Q074"/>
<dbReference type="PANTHER" id="PTHR45742:SF1">
    <property type="entry name" value="COMPLEMENT COMPONENT C8 ALPHA CHAIN"/>
    <property type="match status" value="1"/>
</dbReference>
<keyword evidence="14" id="KW-0180">Complement pathway</keyword>
<dbReference type="SUPFAM" id="SSF82895">
    <property type="entry name" value="TSP-1 type 1 repeat"/>
    <property type="match status" value="2"/>
</dbReference>
<dbReference type="SMART" id="SM00209">
    <property type="entry name" value="TSP1"/>
    <property type="match status" value="2"/>
</dbReference>